<evidence type="ECO:0000256" key="2">
    <source>
        <dbReference type="SAM" id="MobiDB-lite"/>
    </source>
</evidence>
<dbReference type="EMBL" id="UZAH01000283">
    <property type="protein sequence ID" value="VDO18800.1"/>
    <property type="molecule type" value="Genomic_DNA"/>
</dbReference>
<organism evidence="4 5">
    <name type="scientific">Heligmosomoides polygyrus</name>
    <name type="common">Parasitic roundworm</name>
    <dbReference type="NCBI Taxonomy" id="6339"/>
    <lineage>
        <taxon>Eukaryota</taxon>
        <taxon>Metazoa</taxon>
        <taxon>Ecdysozoa</taxon>
        <taxon>Nematoda</taxon>
        <taxon>Chromadorea</taxon>
        <taxon>Rhabditida</taxon>
        <taxon>Rhabditina</taxon>
        <taxon>Rhabditomorpha</taxon>
        <taxon>Strongyloidea</taxon>
        <taxon>Heligmosomidae</taxon>
        <taxon>Heligmosomoides</taxon>
    </lineage>
</organism>
<dbReference type="Proteomes" id="UP000050761">
    <property type="component" value="Unassembled WGS sequence"/>
</dbReference>
<reference evidence="5" key="2">
    <citation type="submission" date="2019-09" db="UniProtKB">
        <authorList>
            <consortium name="WormBaseParasite"/>
        </authorList>
    </citation>
    <scope>IDENTIFICATION</scope>
</reference>
<protein>
    <submittedName>
        <fullName evidence="5">CCHC-type domain-containing protein</fullName>
    </submittedName>
</protein>
<feature type="region of interest" description="Disordered" evidence="2">
    <location>
        <begin position="60"/>
        <end position="101"/>
    </location>
</feature>
<accession>A0A183F2P4</accession>
<accession>A0A3P7TAH5</accession>
<keyword evidence="1" id="KW-0175">Coiled coil</keyword>
<evidence type="ECO:0000313" key="3">
    <source>
        <dbReference type="EMBL" id="VDO18800.1"/>
    </source>
</evidence>
<feature type="coiled-coil region" evidence="1">
    <location>
        <begin position="147"/>
        <end position="174"/>
    </location>
</feature>
<dbReference type="AlphaFoldDB" id="A0A183F2P4"/>
<sequence length="305" mass="35069">MLNKLENLQQTVRESKEFIQDLALRIESLNQRRAEGVAETHNENAIINENWDYMESLGEDAKDEDQPVPDLVEDGDDAEDGDDVEGADDEVNPAEMVDDEADAIADDEMEGVAENEREMQHDQEGDDPAPDEVRQDADDHDDDVAAVQRIEHEIRVTEQALHDFEEIIRQLRQEPTCPPRKFDFGRISRSNEMFMKCAFCGVTGSHYSDSCTTVRYAEARRQVIADSHKCDRCLEFVCSRGQTCKKFYQKCFHCRQIGHHSALCDFPERSDLIRAHLENANNSRLRCLNRLQSLNRDLRLHLGHH</sequence>
<evidence type="ECO:0000313" key="4">
    <source>
        <dbReference type="Proteomes" id="UP000050761"/>
    </source>
</evidence>
<proteinExistence type="predicted"/>
<name>A0A183F2P4_HELPZ</name>
<dbReference type="WBParaSite" id="HPBE_0000041701-mRNA-1">
    <property type="protein sequence ID" value="HPBE_0000041701-mRNA-1"/>
    <property type="gene ID" value="HPBE_0000041701"/>
</dbReference>
<evidence type="ECO:0000313" key="5">
    <source>
        <dbReference type="WBParaSite" id="HPBE_0000041701-mRNA-1"/>
    </source>
</evidence>
<keyword evidence="4" id="KW-1185">Reference proteome</keyword>
<feature type="region of interest" description="Disordered" evidence="2">
    <location>
        <begin position="115"/>
        <end position="139"/>
    </location>
</feature>
<evidence type="ECO:0000256" key="1">
    <source>
        <dbReference type="SAM" id="Coils"/>
    </source>
</evidence>
<gene>
    <name evidence="3" type="ORF">HPBE_LOCUS418</name>
</gene>
<reference evidence="3 4" key="1">
    <citation type="submission" date="2018-11" db="EMBL/GenBank/DDBJ databases">
        <authorList>
            <consortium name="Pathogen Informatics"/>
        </authorList>
    </citation>
    <scope>NUCLEOTIDE SEQUENCE [LARGE SCALE GENOMIC DNA]</scope>
</reference>
<dbReference type="OrthoDB" id="5875301at2759"/>